<organism evidence="1 2">
    <name type="scientific">Symmachiella dynata</name>
    <dbReference type="NCBI Taxonomy" id="2527995"/>
    <lineage>
        <taxon>Bacteria</taxon>
        <taxon>Pseudomonadati</taxon>
        <taxon>Planctomycetota</taxon>
        <taxon>Planctomycetia</taxon>
        <taxon>Planctomycetales</taxon>
        <taxon>Planctomycetaceae</taxon>
        <taxon>Symmachiella</taxon>
    </lineage>
</organism>
<dbReference type="EMBL" id="CP036276">
    <property type="protein sequence ID" value="QDU42317.1"/>
    <property type="molecule type" value="Genomic_DNA"/>
</dbReference>
<dbReference type="RefSeq" id="WP_145374381.1">
    <property type="nucleotide sequence ID" value="NZ_CP036270.1"/>
</dbReference>
<proteinExistence type="predicted"/>
<evidence type="ECO:0000313" key="1">
    <source>
        <dbReference type="EMBL" id="QDU42317.1"/>
    </source>
</evidence>
<reference evidence="1 2" key="1">
    <citation type="submission" date="2019-02" db="EMBL/GenBank/DDBJ databases">
        <title>Deep-cultivation of Planctomycetes and their phenomic and genomic characterization uncovers novel biology.</title>
        <authorList>
            <person name="Wiegand S."/>
            <person name="Jogler M."/>
            <person name="Boedeker C."/>
            <person name="Pinto D."/>
            <person name="Vollmers J."/>
            <person name="Rivas-Marin E."/>
            <person name="Kohn T."/>
            <person name="Peeters S.H."/>
            <person name="Heuer A."/>
            <person name="Rast P."/>
            <person name="Oberbeckmann S."/>
            <person name="Bunk B."/>
            <person name="Jeske O."/>
            <person name="Meyerdierks A."/>
            <person name="Storesund J.E."/>
            <person name="Kallscheuer N."/>
            <person name="Luecker S."/>
            <person name="Lage O.M."/>
            <person name="Pohl T."/>
            <person name="Merkel B.J."/>
            <person name="Hornburger P."/>
            <person name="Mueller R.-W."/>
            <person name="Bruemmer F."/>
            <person name="Labrenz M."/>
            <person name="Spormann A.M."/>
            <person name="Op den Camp H."/>
            <person name="Overmann J."/>
            <person name="Amann R."/>
            <person name="Jetten M.S.M."/>
            <person name="Mascher T."/>
            <person name="Medema M.H."/>
            <person name="Devos D.P."/>
            <person name="Kaster A.-K."/>
            <person name="Ovreas L."/>
            <person name="Rohde M."/>
            <person name="Galperin M.Y."/>
            <person name="Jogler C."/>
        </authorList>
    </citation>
    <scope>NUCLEOTIDE SEQUENCE [LARGE SCALE GENOMIC DNA]</scope>
    <source>
        <strain evidence="1 2">Mal52</strain>
    </source>
</reference>
<keyword evidence="2" id="KW-1185">Reference proteome</keyword>
<sequence>MTKLTPMGLLFRTVCEETGGQGISRVGVISSANLCDKAVCTRIEALLADHEWQKCSSYLHGDPGEDWAQWCVVFCECGRAYLVEAVFYIELYVNDFVRIIRQLSEFERVEVTQHLRKWHQIRETC</sequence>
<dbReference type="Proteomes" id="UP000319383">
    <property type="component" value="Chromosome"/>
</dbReference>
<accession>A0A517ZIM3</accession>
<gene>
    <name evidence="1" type="ORF">Mal52_07730</name>
</gene>
<name>A0A517ZIM3_9PLAN</name>
<protein>
    <submittedName>
        <fullName evidence="1">Uncharacterized protein</fullName>
    </submittedName>
</protein>
<evidence type="ECO:0000313" key="2">
    <source>
        <dbReference type="Proteomes" id="UP000319383"/>
    </source>
</evidence>
<dbReference type="AlphaFoldDB" id="A0A517ZIM3"/>
<dbReference type="KEGG" id="sdyn:Mal52_07730"/>